<organism evidence="3 4">
    <name type="scientific">Deinandra increscens subsp. villosa</name>
    <dbReference type="NCBI Taxonomy" id="3103831"/>
    <lineage>
        <taxon>Eukaryota</taxon>
        <taxon>Viridiplantae</taxon>
        <taxon>Streptophyta</taxon>
        <taxon>Embryophyta</taxon>
        <taxon>Tracheophyta</taxon>
        <taxon>Spermatophyta</taxon>
        <taxon>Magnoliopsida</taxon>
        <taxon>eudicotyledons</taxon>
        <taxon>Gunneridae</taxon>
        <taxon>Pentapetalae</taxon>
        <taxon>asterids</taxon>
        <taxon>campanulids</taxon>
        <taxon>Asterales</taxon>
        <taxon>Asteraceae</taxon>
        <taxon>Asteroideae</taxon>
        <taxon>Heliantheae alliance</taxon>
        <taxon>Madieae</taxon>
        <taxon>Madiinae</taxon>
        <taxon>Deinandra</taxon>
    </lineage>
</organism>
<gene>
    <name evidence="3" type="ORF">SSX86_022736</name>
</gene>
<dbReference type="Proteomes" id="UP001408789">
    <property type="component" value="Unassembled WGS sequence"/>
</dbReference>
<proteinExistence type="predicted"/>
<dbReference type="PANTHER" id="PTHR46782:SF2">
    <property type="entry name" value="OS07G0545900 PROTEIN"/>
    <property type="match status" value="1"/>
</dbReference>
<dbReference type="PANTHER" id="PTHR46782">
    <property type="entry name" value="OS01G0757700 PROTEIN"/>
    <property type="match status" value="1"/>
</dbReference>
<dbReference type="InterPro" id="IPR002885">
    <property type="entry name" value="PPR_rpt"/>
</dbReference>
<feature type="repeat" description="PPR" evidence="2">
    <location>
        <begin position="259"/>
        <end position="293"/>
    </location>
</feature>
<dbReference type="InterPro" id="IPR044646">
    <property type="entry name" value="EMB1417-like"/>
</dbReference>
<dbReference type="InterPro" id="IPR011990">
    <property type="entry name" value="TPR-like_helical_dom_sf"/>
</dbReference>
<protein>
    <recommendedName>
        <fullName evidence="5">Pentatricopeptide repeat-containing protein</fullName>
    </recommendedName>
</protein>
<evidence type="ECO:0000256" key="1">
    <source>
        <dbReference type="ARBA" id="ARBA00022737"/>
    </source>
</evidence>
<dbReference type="NCBIfam" id="TIGR00756">
    <property type="entry name" value="PPR"/>
    <property type="match status" value="1"/>
</dbReference>
<keyword evidence="4" id="KW-1185">Reference proteome</keyword>
<evidence type="ECO:0000256" key="2">
    <source>
        <dbReference type="PROSITE-ProRule" id="PRU00708"/>
    </source>
</evidence>
<sequence length="343" mass="38643">MAASLSTPKLGTTLSSSTTQTFLCTQKFSIPNRSPLSVSPQSVSSSYCCYTSSFNLLSKRALGFLSDNRRNTVLKSPQFSTGAESTNGDFKLFTIGSGGVRASRFAASVAVCELPVATVSCKTTGRVGGKKIVKTPSKTEHHLWNKRDSAASGQKALNLVRIVCSLPNEKEAVYGELDKWTAWESEFPVIAVAKALNILKQRKQWKRVIQVAKWMFAKGQGMTMGTFDTLLLAFDMDQRVDEAESFWNMILHTHERSISRRLFSRMISIYAHHSMPEKIIEVFADMEELGVKPDEDTTRKVARAFKIVGEMEKQQLVLTKYLSEWKYIHFKGERVRVRRTFRN</sequence>
<evidence type="ECO:0008006" key="5">
    <source>
        <dbReference type="Google" id="ProtNLM"/>
    </source>
</evidence>
<dbReference type="PROSITE" id="PS51375">
    <property type="entry name" value="PPR"/>
    <property type="match status" value="1"/>
</dbReference>
<keyword evidence="1" id="KW-0677">Repeat</keyword>
<name>A0AAP0GRG4_9ASTR</name>
<dbReference type="AlphaFoldDB" id="A0AAP0GRG4"/>
<evidence type="ECO:0000313" key="3">
    <source>
        <dbReference type="EMBL" id="KAK9057897.1"/>
    </source>
</evidence>
<dbReference type="EMBL" id="JBCNJP010000023">
    <property type="protein sequence ID" value="KAK9057897.1"/>
    <property type="molecule type" value="Genomic_DNA"/>
</dbReference>
<evidence type="ECO:0000313" key="4">
    <source>
        <dbReference type="Proteomes" id="UP001408789"/>
    </source>
</evidence>
<dbReference type="Gene3D" id="1.25.40.10">
    <property type="entry name" value="Tetratricopeptide repeat domain"/>
    <property type="match status" value="1"/>
</dbReference>
<accession>A0AAP0GRG4</accession>
<reference evidence="3 4" key="1">
    <citation type="submission" date="2024-04" db="EMBL/GenBank/DDBJ databases">
        <title>The reference genome of an endangered Asteraceae, Deinandra increscens subsp. villosa, native to the Central Coast of California.</title>
        <authorList>
            <person name="Guilliams M."/>
            <person name="Hasenstab-Lehman K."/>
            <person name="Meyer R."/>
            <person name="Mcevoy S."/>
        </authorList>
    </citation>
    <scope>NUCLEOTIDE SEQUENCE [LARGE SCALE GENOMIC DNA]</scope>
    <source>
        <tissue evidence="3">Leaf</tissue>
    </source>
</reference>
<comment type="caution">
    <text evidence="3">The sequence shown here is derived from an EMBL/GenBank/DDBJ whole genome shotgun (WGS) entry which is preliminary data.</text>
</comment>